<organism evidence="2 3">
    <name type="scientific">Colletotrichum sublineola</name>
    <name type="common">Sorghum anthracnose fungus</name>
    <dbReference type="NCBI Taxonomy" id="1173701"/>
    <lineage>
        <taxon>Eukaryota</taxon>
        <taxon>Fungi</taxon>
        <taxon>Dikarya</taxon>
        <taxon>Ascomycota</taxon>
        <taxon>Pezizomycotina</taxon>
        <taxon>Sordariomycetes</taxon>
        <taxon>Hypocreomycetidae</taxon>
        <taxon>Glomerellales</taxon>
        <taxon>Glomerellaceae</taxon>
        <taxon>Colletotrichum</taxon>
        <taxon>Colletotrichum graminicola species complex</taxon>
    </lineage>
</organism>
<accession>A0A066XLN6</accession>
<evidence type="ECO:0000313" key="2">
    <source>
        <dbReference type="EMBL" id="KDN66940.1"/>
    </source>
</evidence>
<reference evidence="3" key="1">
    <citation type="journal article" date="2014" name="Genome Announc.">
        <title>Draft genome sequence of Colletotrichum sublineola, a destructive pathogen of cultivated sorghum.</title>
        <authorList>
            <person name="Baroncelli R."/>
            <person name="Sanz-Martin J.M."/>
            <person name="Rech G.E."/>
            <person name="Sukno S.A."/>
            <person name="Thon M.R."/>
        </authorList>
    </citation>
    <scope>NUCLEOTIDE SEQUENCE [LARGE SCALE GENOMIC DNA]</scope>
    <source>
        <strain evidence="3">TX430BB</strain>
    </source>
</reference>
<evidence type="ECO:0000313" key="3">
    <source>
        <dbReference type="Proteomes" id="UP000027238"/>
    </source>
</evidence>
<name>A0A066XLN6_COLSU</name>
<dbReference type="AlphaFoldDB" id="A0A066XLN6"/>
<proteinExistence type="predicted"/>
<feature type="region of interest" description="Disordered" evidence="1">
    <location>
        <begin position="1"/>
        <end position="23"/>
    </location>
</feature>
<gene>
    <name evidence="2" type="ORF">CSUB01_11934</name>
</gene>
<feature type="region of interest" description="Disordered" evidence="1">
    <location>
        <begin position="73"/>
        <end position="111"/>
    </location>
</feature>
<keyword evidence="3" id="KW-1185">Reference proteome</keyword>
<dbReference type="EMBL" id="JMSE01000868">
    <property type="protein sequence ID" value="KDN66940.1"/>
    <property type="molecule type" value="Genomic_DNA"/>
</dbReference>
<protein>
    <submittedName>
        <fullName evidence="2">Uncharacterized protein</fullName>
    </submittedName>
</protein>
<dbReference type="Proteomes" id="UP000027238">
    <property type="component" value="Unassembled WGS sequence"/>
</dbReference>
<comment type="caution">
    <text evidence="2">The sequence shown here is derived from an EMBL/GenBank/DDBJ whole genome shotgun (WGS) entry which is preliminary data.</text>
</comment>
<evidence type="ECO:0000256" key="1">
    <source>
        <dbReference type="SAM" id="MobiDB-lite"/>
    </source>
</evidence>
<sequence>MVPILPQDYAFAGSPPGTGESSLFEFGRRSLSAAPDLTAQDSLVDAAMRLVDGRDRNPVPPAEKARDRWVLVGEQRALRQPPSPDLQQHWRRRQRDGADARPRMRRTSCPR</sequence>
<dbReference type="HOGENOM" id="CLU_2158220_0_0_1"/>